<sequence>MQWAFPVTVMQSWFKGDRVFCGWAIGFLVDGRSNWKSSAVGIPAVGNRVLSNDVRLRGRRGYLEMENHRVKSSTRGGGFCLCRRGFNRRGFWVSTAEFFVDGRSGFWLMGDRIFCGWAIGFLGRFGRSNLKSSAVG</sequence>
<organism evidence="1 2">
    <name type="scientific">Microcoleus anatoxicus PTRS2</name>
    <dbReference type="NCBI Taxonomy" id="2705321"/>
    <lineage>
        <taxon>Bacteria</taxon>
        <taxon>Bacillati</taxon>
        <taxon>Cyanobacteriota</taxon>
        <taxon>Cyanophyceae</taxon>
        <taxon>Oscillatoriophycideae</taxon>
        <taxon>Oscillatoriales</taxon>
        <taxon>Microcoleaceae</taxon>
        <taxon>Microcoleus</taxon>
        <taxon>Microcoleus anatoxicus</taxon>
    </lineage>
</organism>
<accession>A0ABU8YWI9</accession>
<evidence type="ECO:0000313" key="2">
    <source>
        <dbReference type="Proteomes" id="UP001384579"/>
    </source>
</evidence>
<gene>
    <name evidence="1" type="ORF">WMG39_28795</name>
</gene>
<name>A0ABU8YWI9_9CYAN</name>
<protein>
    <submittedName>
        <fullName evidence="1">Uncharacterized protein</fullName>
    </submittedName>
</protein>
<proteinExistence type="predicted"/>
<dbReference type="RefSeq" id="WP_340542257.1">
    <property type="nucleotide sequence ID" value="NZ_JBBLXS010000771.1"/>
</dbReference>
<feature type="non-terminal residue" evidence="1">
    <location>
        <position position="136"/>
    </location>
</feature>
<keyword evidence="2" id="KW-1185">Reference proteome</keyword>
<reference evidence="1 2" key="1">
    <citation type="journal article" date="2020" name="Harmful Algae">
        <title>Molecular and morphological characterization of a novel dihydroanatoxin-a producing Microcoleus species (cyanobacteria) from the Russian River, California, USA.</title>
        <authorList>
            <person name="Conklin K.Y."/>
            <person name="Stancheva R."/>
            <person name="Otten T.G."/>
            <person name="Fadness R."/>
            <person name="Boyer G.L."/>
            <person name="Read B."/>
            <person name="Zhang X."/>
            <person name="Sheath R.G."/>
        </authorList>
    </citation>
    <scope>NUCLEOTIDE SEQUENCE [LARGE SCALE GENOMIC DNA]</scope>
    <source>
        <strain evidence="1 2">PTRS2</strain>
    </source>
</reference>
<comment type="caution">
    <text evidence="1">The sequence shown here is derived from an EMBL/GenBank/DDBJ whole genome shotgun (WGS) entry which is preliminary data.</text>
</comment>
<dbReference type="EMBL" id="JBBLXS010000771">
    <property type="protein sequence ID" value="MEK0188816.1"/>
    <property type="molecule type" value="Genomic_DNA"/>
</dbReference>
<dbReference type="Proteomes" id="UP001384579">
    <property type="component" value="Unassembled WGS sequence"/>
</dbReference>
<evidence type="ECO:0000313" key="1">
    <source>
        <dbReference type="EMBL" id="MEK0188816.1"/>
    </source>
</evidence>